<accession>A0A8T8WD35</accession>
<dbReference type="GeneID" id="67176634"/>
<dbReference type="KEGG" id="hmp:K6T50_00790"/>
<organism evidence="1 2">
    <name type="scientific">Halobaculum magnesiiphilum</name>
    <dbReference type="NCBI Taxonomy" id="1017351"/>
    <lineage>
        <taxon>Archaea</taxon>
        <taxon>Methanobacteriati</taxon>
        <taxon>Methanobacteriota</taxon>
        <taxon>Stenosarchaea group</taxon>
        <taxon>Halobacteria</taxon>
        <taxon>Halobacteriales</taxon>
        <taxon>Haloferacaceae</taxon>
        <taxon>Halobaculum</taxon>
    </lineage>
</organism>
<protein>
    <submittedName>
        <fullName evidence="1">Uncharacterized protein</fullName>
    </submittedName>
</protein>
<dbReference type="RefSeq" id="WP_222607558.1">
    <property type="nucleotide sequence ID" value="NZ_CP081958.1"/>
</dbReference>
<proteinExistence type="predicted"/>
<name>A0A8T8WD35_9EURY</name>
<evidence type="ECO:0000313" key="1">
    <source>
        <dbReference type="EMBL" id="QZP37750.1"/>
    </source>
</evidence>
<evidence type="ECO:0000313" key="2">
    <source>
        <dbReference type="Proteomes" id="UP000826254"/>
    </source>
</evidence>
<dbReference type="Proteomes" id="UP000826254">
    <property type="component" value="Chromosome"/>
</dbReference>
<sequence>MPDVVPAPSEFDKPVNEPLTVELDGGERATFTYAPRQQTTPGFVVPIVAASKYTESSYTVWFDGRQVYGPAPIPPTDIDDLAITFLPAYEFEEQLKVRCENLSENTPRRYTVQPVGYEKVNQGGSE</sequence>
<reference evidence="1 2" key="1">
    <citation type="journal article" date="2021" name="Int. J. Syst. Evol. Microbiol.">
        <title>Halobaculum halophilum sp. nov. and Halobaculum salinum sp. nov., isolated from salt lake and saline soil.</title>
        <authorList>
            <person name="Cui H.L."/>
            <person name="Shi X.W."/>
            <person name="Yin X.M."/>
            <person name="Yang X.Y."/>
            <person name="Hou J."/>
            <person name="Zhu L."/>
        </authorList>
    </citation>
    <scope>NUCLEOTIDE SEQUENCE [LARGE SCALE GENOMIC DNA]</scope>
    <source>
        <strain evidence="1 2">NBRC 109044</strain>
    </source>
</reference>
<dbReference type="EMBL" id="CP081958">
    <property type="protein sequence ID" value="QZP37750.1"/>
    <property type="molecule type" value="Genomic_DNA"/>
</dbReference>
<dbReference type="AlphaFoldDB" id="A0A8T8WD35"/>
<keyword evidence="2" id="KW-1185">Reference proteome</keyword>
<gene>
    <name evidence="1" type="ORF">K6T50_00790</name>
</gene>